<organism evidence="2 3">
    <name type="scientific">Dendrothele bispora (strain CBS 962.96)</name>
    <dbReference type="NCBI Taxonomy" id="1314807"/>
    <lineage>
        <taxon>Eukaryota</taxon>
        <taxon>Fungi</taxon>
        <taxon>Dikarya</taxon>
        <taxon>Basidiomycota</taxon>
        <taxon>Agaricomycotina</taxon>
        <taxon>Agaricomycetes</taxon>
        <taxon>Agaricomycetidae</taxon>
        <taxon>Agaricales</taxon>
        <taxon>Agaricales incertae sedis</taxon>
        <taxon>Dendrothele</taxon>
    </lineage>
</organism>
<proteinExistence type="predicted"/>
<gene>
    <name evidence="2" type="ORF">K435DRAFT_876473</name>
</gene>
<dbReference type="EMBL" id="ML180168">
    <property type="protein sequence ID" value="THU78580.1"/>
    <property type="molecule type" value="Genomic_DNA"/>
</dbReference>
<sequence length="160" mass="18246">MCSPDAQDEEDISGTPRCTVCPNATTTRPSCTVRGCTLPVDVALKLIVNRRCYGSHIPNLRLFAPDLVAYKDIDKVDTSDGKVPVFKFSTLQPDILELVNDYSHNHRMRDLNELSDGTLGEFRDVMNQYGNNIALREIEREENRRRRVKQKEESEESEES</sequence>
<evidence type="ECO:0000313" key="3">
    <source>
        <dbReference type="Proteomes" id="UP000297245"/>
    </source>
</evidence>
<evidence type="ECO:0000256" key="1">
    <source>
        <dbReference type="SAM" id="Coils"/>
    </source>
</evidence>
<reference evidence="2 3" key="1">
    <citation type="journal article" date="2019" name="Nat. Ecol. Evol.">
        <title>Megaphylogeny resolves global patterns of mushroom evolution.</title>
        <authorList>
            <person name="Varga T."/>
            <person name="Krizsan K."/>
            <person name="Foldi C."/>
            <person name="Dima B."/>
            <person name="Sanchez-Garcia M."/>
            <person name="Sanchez-Ramirez S."/>
            <person name="Szollosi G.J."/>
            <person name="Szarkandi J.G."/>
            <person name="Papp V."/>
            <person name="Albert L."/>
            <person name="Andreopoulos W."/>
            <person name="Angelini C."/>
            <person name="Antonin V."/>
            <person name="Barry K.W."/>
            <person name="Bougher N.L."/>
            <person name="Buchanan P."/>
            <person name="Buyck B."/>
            <person name="Bense V."/>
            <person name="Catcheside P."/>
            <person name="Chovatia M."/>
            <person name="Cooper J."/>
            <person name="Damon W."/>
            <person name="Desjardin D."/>
            <person name="Finy P."/>
            <person name="Geml J."/>
            <person name="Haridas S."/>
            <person name="Hughes K."/>
            <person name="Justo A."/>
            <person name="Karasinski D."/>
            <person name="Kautmanova I."/>
            <person name="Kiss B."/>
            <person name="Kocsube S."/>
            <person name="Kotiranta H."/>
            <person name="LaButti K.M."/>
            <person name="Lechner B.E."/>
            <person name="Liimatainen K."/>
            <person name="Lipzen A."/>
            <person name="Lukacs Z."/>
            <person name="Mihaltcheva S."/>
            <person name="Morgado L.N."/>
            <person name="Niskanen T."/>
            <person name="Noordeloos M.E."/>
            <person name="Ohm R.A."/>
            <person name="Ortiz-Santana B."/>
            <person name="Ovrebo C."/>
            <person name="Racz N."/>
            <person name="Riley R."/>
            <person name="Savchenko A."/>
            <person name="Shiryaev A."/>
            <person name="Soop K."/>
            <person name="Spirin V."/>
            <person name="Szebenyi C."/>
            <person name="Tomsovsky M."/>
            <person name="Tulloss R.E."/>
            <person name="Uehling J."/>
            <person name="Grigoriev I.V."/>
            <person name="Vagvolgyi C."/>
            <person name="Papp T."/>
            <person name="Martin F.M."/>
            <person name="Miettinen O."/>
            <person name="Hibbett D.S."/>
            <person name="Nagy L.G."/>
        </authorList>
    </citation>
    <scope>NUCLEOTIDE SEQUENCE [LARGE SCALE GENOMIC DNA]</scope>
    <source>
        <strain evidence="2 3">CBS 962.96</strain>
    </source>
</reference>
<accession>A0A4S8KSA0</accession>
<keyword evidence="3" id="KW-1185">Reference proteome</keyword>
<dbReference type="AlphaFoldDB" id="A0A4S8KSA0"/>
<name>A0A4S8KSA0_DENBC</name>
<dbReference type="Proteomes" id="UP000297245">
    <property type="component" value="Unassembled WGS sequence"/>
</dbReference>
<keyword evidence="1" id="KW-0175">Coiled coil</keyword>
<protein>
    <submittedName>
        <fullName evidence="2">Uncharacterized protein</fullName>
    </submittedName>
</protein>
<feature type="coiled-coil region" evidence="1">
    <location>
        <begin position="131"/>
        <end position="158"/>
    </location>
</feature>
<evidence type="ECO:0000313" key="2">
    <source>
        <dbReference type="EMBL" id="THU78580.1"/>
    </source>
</evidence>